<reference evidence="1 2" key="1">
    <citation type="submission" date="2020-10" db="EMBL/GenBank/DDBJ databases">
        <title>Sequencing the genomes of 1000 actinobacteria strains.</title>
        <authorList>
            <person name="Klenk H.-P."/>
        </authorList>
    </citation>
    <scope>NUCLEOTIDE SEQUENCE [LARGE SCALE GENOMIC DNA]</scope>
    <source>
        <strain evidence="1 2">DSM 46744</strain>
    </source>
</reference>
<evidence type="ECO:0008006" key="3">
    <source>
        <dbReference type="Google" id="ProtNLM"/>
    </source>
</evidence>
<keyword evidence="2" id="KW-1185">Reference proteome</keyword>
<name>A0ABR9JTC1_9ACTN</name>
<evidence type="ECO:0000313" key="2">
    <source>
        <dbReference type="Proteomes" id="UP000627838"/>
    </source>
</evidence>
<comment type="caution">
    <text evidence="1">The sequence shown here is derived from an EMBL/GenBank/DDBJ whole genome shotgun (WGS) entry which is preliminary data.</text>
</comment>
<proteinExistence type="predicted"/>
<evidence type="ECO:0000313" key="1">
    <source>
        <dbReference type="EMBL" id="MBE1533355.1"/>
    </source>
</evidence>
<accession>A0ABR9JTC1</accession>
<organism evidence="1 2">
    <name type="scientific">Actinomadura algeriensis</name>
    <dbReference type="NCBI Taxonomy" id="1679523"/>
    <lineage>
        <taxon>Bacteria</taxon>
        <taxon>Bacillati</taxon>
        <taxon>Actinomycetota</taxon>
        <taxon>Actinomycetes</taxon>
        <taxon>Streptosporangiales</taxon>
        <taxon>Thermomonosporaceae</taxon>
        <taxon>Actinomadura</taxon>
    </lineage>
</organism>
<dbReference type="EMBL" id="JADBDZ010000001">
    <property type="protein sequence ID" value="MBE1533355.1"/>
    <property type="molecule type" value="Genomic_DNA"/>
</dbReference>
<dbReference type="Proteomes" id="UP000627838">
    <property type="component" value="Unassembled WGS sequence"/>
</dbReference>
<protein>
    <recommendedName>
        <fullName evidence="3">DUF4238 domain-containing protein</fullName>
    </recommendedName>
</protein>
<dbReference type="RefSeq" id="WP_192759921.1">
    <property type="nucleotide sequence ID" value="NZ_JADBDZ010000001.1"/>
</dbReference>
<sequence>MVAAIVGAEALPPVPQDEHDLVGLLYPESAWMFVWARRLLRDVAGERVSRFLVGRLKAGCWSVLRGDGAWLAVRCADKVSPATPVHVVSSESAQDAVAYAAAGLMADEGVAVTSHLLRDLGLLHHARDDLGFFRWALTEQGNAMASVSQQDGRARYSDVEVSLNRVLGRLLDYVVLSRGPRANDGPFLNLHDVLTNLVLHHLPGDFGVSTGEELAKGKMLKGYGSTDERYLFTLDTPFERIGMAGNAGKYDRHLYVLRHPLRTYPGFPVNATTVPMSGTVRMREPSTKGRGYLLPNSIADLLDAGDLFEVSPWEADRLLNNGAARR</sequence>
<gene>
    <name evidence="1" type="ORF">H4W34_003188</name>
</gene>